<feature type="transmembrane region" description="Helical" evidence="1">
    <location>
        <begin position="39"/>
        <end position="60"/>
    </location>
</feature>
<name>A0A6A0AHE9_HAELA</name>
<evidence type="ECO:0000256" key="1">
    <source>
        <dbReference type="SAM" id="Phobius"/>
    </source>
</evidence>
<proteinExistence type="predicted"/>
<feature type="transmembrane region" description="Helical" evidence="1">
    <location>
        <begin position="6"/>
        <end position="27"/>
    </location>
</feature>
<keyword evidence="1" id="KW-1133">Transmembrane helix</keyword>
<evidence type="ECO:0000313" key="3">
    <source>
        <dbReference type="Proteomes" id="UP000485058"/>
    </source>
</evidence>
<keyword evidence="1" id="KW-0812">Transmembrane</keyword>
<protein>
    <submittedName>
        <fullName evidence="2">Guanylate cyclase domain-containing protein</fullName>
    </submittedName>
</protein>
<feature type="non-terminal residue" evidence="2">
    <location>
        <position position="1"/>
    </location>
</feature>
<feature type="non-terminal residue" evidence="2">
    <location>
        <position position="75"/>
    </location>
</feature>
<comment type="caution">
    <text evidence="2">The sequence shown here is derived from an EMBL/GenBank/DDBJ whole genome shotgun (WGS) entry which is preliminary data.</text>
</comment>
<reference evidence="2 3" key="1">
    <citation type="submission" date="2020-02" db="EMBL/GenBank/DDBJ databases">
        <title>Draft genome sequence of Haematococcus lacustris strain NIES-144.</title>
        <authorList>
            <person name="Morimoto D."/>
            <person name="Nakagawa S."/>
            <person name="Yoshida T."/>
            <person name="Sawayama S."/>
        </authorList>
    </citation>
    <scope>NUCLEOTIDE SEQUENCE [LARGE SCALE GENOMIC DNA]</scope>
    <source>
        <strain evidence="2 3">NIES-144</strain>
    </source>
</reference>
<organism evidence="2 3">
    <name type="scientific">Haematococcus lacustris</name>
    <name type="common">Green alga</name>
    <name type="synonym">Haematococcus pluvialis</name>
    <dbReference type="NCBI Taxonomy" id="44745"/>
    <lineage>
        <taxon>Eukaryota</taxon>
        <taxon>Viridiplantae</taxon>
        <taxon>Chlorophyta</taxon>
        <taxon>core chlorophytes</taxon>
        <taxon>Chlorophyceae</taxon>
        <taxon>CS clade</taxon>
        <taxon>Chlamydomonadales</taxon>
        <taxon>Haematococcaceae</taxon>
        <taxon>Haematococcus</taxon>
    </lineage>
</organism>
<dbReference type="Proteomes" id="UP000485058">
    <property type="component" value="Unassembled WGS sequence"/>
</dbReference>
<dbReference type="AlphaFoldDB" id="A0A6A0AHE9"/>
<sequence length="75" mass="8475">YLWRCVLLRAVLVATSLFDIDTAIAAVARLARWGLTERIALLALVLPIIWNLAGAVWPLLSCSSYEQHHQRFNLT</sequence>
<keyword evidence="1" id="KW-0472">Membrane</keyword>
<dbReference type="EMBL" id="BLLF01006175">
    <property type="protein sequence ID" value="GFH32035.1"/>
    <property type="molecule type" value="Genomic_DNA"/>
</dbReference>
<gene>
    <name evidence="2" type="ORF">HaLaN_31184</name>
</gene>
<evidence type="ECO:0000313" key="2">
    <source>
        <dbReference type="EMBL" id="GFH32035.1"/>
    </source>
</evidence>
<accession>A0A6A0AHE9</accession>
<keyword evidence="3" id="KW-1185">Reference proteome</keyword>